<comment type="caution">
    <text evidence="2">The sequence shown here is derived from an EMBL/GenBank/DDBJ whole genome shotgun (WGS) entry which is preliminary data.</text>
</comment>
<feature type="region of interest" description="Disordered" evidence="1">
    <location>
        <begin position="52"/>
        <end position="72"/>
    </location>
</feature>
<accession>A0AAN7PNA0</accession>
<dbReference type="EMBL" id="JAUNZN010000001">
    <property type="protein sequence ID" value="KAK4828728.1"/>
    <property type="molecule type" value="Genomic_DNA"/>
</dbReference>
<dbReference type="Proteomes" id="UP001333110">
    <property type="component" value="Unassembled WGS sequence"/>
</dbReference>
<evidence type="ECO:0000256" key="1">
    <source>
        <dbReference type="SAM" id="MobiDB-lite"/>
    </source>
</evidence>
<evidence type="ECO:0000313" key="2">
    <source>
        <dbReference type="EMBL" id="KAK4828728.1"/>
    </source>
</evidence>
<name>A0AAN7PNA0_MYCAM</name>
<protein>
    <submittedName>
        <fullName evidence="2">Uncharacterized protein</fullName>
    </submittedName>
</protein>
<organism evidence="2 3">
    <name type="scientific">Mycteria americana</name>
    <name type="common">Wood stork</name>
    <dbReference type="NCBI Taxonomy" id="33587"/>
    <lineage>
        <taxon>Eukaryota</taxon>
        <taxon>Metazoa</taxon>
        <taxon>Chordata</taxon>
        <taxon>Craniata</taxon>
        <taxon>Vertebrata</taxon>
        <taxon>Euteleostomi</taxon>
        <taxon>Archelosauria</taxon>
        <taxon>Archosauria</taxon>
        <taxon>Dinosauria</taxon>
        <taxon>Saurischia</taxon>
        <taxon>Theropoda</taxon>
        <taxon>Coelurosauria</taxon>
        <taxon>Aves</taxon>
        <taxon>Neognathae</taxon>
        <taxon>Neoaves</taxon>
        <taxon>Aequornithes</taxon>
        <taxon>Ciconiiformes</taxon>
        <taxon>Ciconiidae</taxon>
        <taxon>Mycteria</taxon>
    </lineage>
</organism>
<proteinExistence type="predicted"/>
<reference evidence="2 3" key="1">
    <citation type="journal article" date="2023" name="J. Hered.">
        <title>Chromosome-level genome of the wood stork (Mycteria americana) provides insight into avian chromosome evolution.</title>
        <authorList>
            <person name="Flamio R. Jr."/>
            <person name="Ramstad K.M."/>
        </authorList>
    </citation>
    <scope>NUCLEOTIDE SEQUENCE [LARGE SCALE GENOMIC DNA]</scope>
    <source>
        <strain evidence="2">JAX WOST 10</strain>
    </source>
</reference>
<evidence type="ECO:0000313" key="3">
    <source>
        <dbReference type="Proteomes" id="UP001333110"/>
    </source>
</evidence>
<sequence>MGDPCWSSTFLKDCTPWKGPTLDQFVKNCSPWEGLALEKFMEDCLLWEGPHAGAGEEGEESSSCGGRSGRDKLRGSDRVALVGTWHPARVNPPQTDSEDLVDLPHSYYFPHRFILLKYVKEGASSYHGFTDAATQRTEETSPLHKASFQLGDPQHILVPEVFAPWVQDSTLVELYEVPASPFSSISRPLWMAAQPSGISATPPSFVSSVNLLKVHSAPTSRSLMKMLNRTEPSTDSWGTLLVTGLQLDCLPLITTLRTQPVSPFSIQLLIQPIFHQLLYEDLMGDSVKGLAEVQVDRIYCSPLIYQASHFIIEGYQIGMTFAFLQSAPDYHDHSKIIKSSVTILSASSLSTHGLIPWNSSKQIPEKAKIQACDLAFCPAPSSCDPELHHQVAYKHALSVQMHSADLHLNGKRFFNLQPQSPGVGGGTSTDY</sequence>
<keyword evidence="3" id="KW-1185">Reference proteome</keyword>
<gene>
    <name evidence="2" type="ORF">QYF61_000719</name>
</gene>
<dbReference type="AlphaFoldDB" id="A0AAN7PNA0"/>